<evidence type="ECO:0000313" key="2">
    <source>
        <dbReference type="EMBL" id="KAL3516453.1"/>
    </source>
</evidence>
<keyword evidence="3" id="KW-1185">Reference proteome</keyword>
<protein>
    <submittedName>
        <fullName evidence="2">Uncharacterized protein</fullName>
    </submittedName>
</protein>
<organism evidence="2 3">
    <name type="scientific">Cinchona calisaya</name>
    <dbReference type="NCBI Taxonomy" id="153742"/>
    <lineage>
        <taxon>Eukaryota</taxon>
        <taxon>Viridiplantae</taxon>
        <taxon>Streptophyta</taxon>
        <taxon>Embryophyta</taxon>
        <taxon>Tracheophyta</taxon>
        <taxon>Spermatophyta</taxon>
        <taxon>Magnoliopsida</taxon>
        <taxon>eudicotyledons</taxon>
        <taxon>Gunneridae</taxon>
        <taxon>Pentapetalae</taxon>
        <taxon>asterids</taxon>
        <taxon>lamiids</taxon>
        <taxon>Gentianales</taxon>
        <taxon>Rubiaceae</taxon>
        <taxon>Cinchonoideae</taxon>
        <taxon>Cinchoneae</taxon>
        <taxon>Cinchona</taxon>
    </lineage>
</organism>
<name>A0ABD2ZFF8_9GENT</name>
<feature type="region of interest" description="Disordered" evidence="1">
    <location>
        <begin position="1"/>
        <end position="25"/>
    </location>
</feature>
<gene>
    <name evidence="2" type="ORF">ACH5RR_023355</name>
</gene>
<evidence type="ECO:0000256" key="1">
    <source>
        <dbReference type="SAM" id="MobiDB-lite"/>
    </source>
</evidence>
<accession>A0ABD2ZFF8</accession>
<sequence>MVKNRKTTGSEEAASSAPPLGPPLPKFHSSKFDEKLSRIGARVLNIFNFESLEEHYISALSEVESTQNKVNAEIGKFNFTRVLNKEDSEILVRELIANTHCIVGIIDTVRRRPMDFRKDMISAYYDLPTIENSKFTQFMAFYIDHKEVLRELTNPQIPEGVAKWEFYPNRECMQFK</sequence>
<dbReference type="EMBL" id="JBJUIK010000010">
    <property type="protein sequence ID" value="KAL3516453.1"/>
    <property type="molecule type" value="Genomic_DNA"/>
</dbReference>
<proteinExistence type="predicted"/>
<evidence type="ECO:0000313" key="3">
    <source>
        <dbReference type="Proteomes" id="UP001630127"/>
    </source>
</evidence>
<dbReference type="AlphaFoldDB" id="A0ABD2ZFF8"/>
<dbReference type="Proteomes" id="UP001630127">
    <property type="component" value="Unassembled WGS sequence"/>
</dbReference>
<comment type="caution">
    <text evidence="2">The sequence shown here is derived from an EMBL/GenBank/DDBJ whole genome shotgun (WGS) entry which is preliminary data.</text>
</comment>
<reference evidence="2 3" key="1">
    <citation type="submission" date="2024-11" db="EMBL/GenBank/DDBJ databases">
        <title>A near-complete genome assembly of Cinchona calisaya.</title>
        <authorList>
            <person name="Lian D.C."/>
            <person name="Zhao X.W."/>
            <person name="Wei L."/>
        </authorList>
    </citation>
    <scope>NUCLEOTIDE SEQUENCE [LARGE SCALE GENOMIC DNA]</scope>
    <source>
        <tissue evidence="2">Nenye</tissue>
    </source>
</reference>